<accession>A0AAN8EFI3</accession>
<keyword evidence="3 5" id="KW-0808">Transferase</keyword>
<dbReference type="Pfam" id="PF00145">
    <property type="entry name" value="DNA_methylase"/>
    <property type="match status" value="1"/>
</dbReference>
<feature type="compositionally biased region" description="Basic and acidic residues" evidence="6">
    <location>
        <begin position="1136"/>
        <end position="1160"/>
    </location>
</feature>
<proteinExistence type="inferred from homology"/>
<evidence type="ECO:0000256" key="4">
    <source>
        <dbReference type="ARBA" id="ARBA00022691"/>
    </source>
</evidence>
<dbReference type="GO" id="GO:0003677">
    <property type="term" value="F:DNA binding"/>
    <property type="evidence" value="ECO:0007669"/>
    <property type="project" value="TreeGrafter"/>
</dbReference>
<dbReference type="Proteomes" id="UP001316803">
    <property type="component" value="Unassembled WGS sequence"/>
</dbReference>
<organism evidence="8 9">
    <name type="scientific">Knufia fluminis</name>
    <dbReference type="NCBI Taxonomy" id="191047"/>
    <lineage>
        <taxon>Eukaryota</taxon>
        <taxon>Fungi</taxon>
        <taxon>Dikarya</taxon>
        <taxon>Ascomycota</taxon>
        <taxon>Pezizomycotina</taxon>
        <taxon>Eurotiomycetes</taxon>
        <taxon>Chaetothyriomycetidae</taxon>
        <taxon>Chaetothyriales</taxon>
        <taxon>Trichomeriaceae</taxon>
        <taxon>Knufia</taxon>
    </lineage>
</organism>
<comment type="similarity">
    <text evidence="5">Belongs to the class I-like SAM-binding methyltransferase superfamily. C5-methyltransferase family.</text>
</comment>
<dbReference type="InterPro" id="IPR001525">
    <property type="entry name" value="C5_MeTfrase"/>
</dbReference>
<feature type="region of interest" description="Disordered" evidence="6">
    <location>
        <begin position="977"/>
        <end position="1100"/>
    </location>
</feature>
<dbReference type="InterPro" id="IPR018117">
    <property type="entry name" value="C5_DNA_meth_AS"/>
</dbReference>
<feature type="compositionally biased region" description="Acidic residues" evidence="6">
    <location>
        <begin position="1052"/>
        <end position="1061"/>
    </location>
</feature>
<dbReference type="Gene3D" id="3.90.120.10">
    <property type="entry name" value="DNA Methylase, subunit A, domain 2"/>
    <property type="match status" value="1"/>
</dbReference>
<dbReference type="InterPro" id="IPR050390">
    <property type="entry name" value="C5-Methyltransferase"/>
</dbReference>
<evidence type="ECO:0000256" key="2">
    <source>
        <dbReference type="ARBA" id="ARBA00022603"/>
    </source>
</evidence>
<feature type="active site" evidence="5">
    <location>
        <position position="686"/>
    </location>
</feature>
<evidence type="ECO:0000256" key="1">
    <source>
        <dbReference type="ARBA" id="ARBA00011975"/>
    </source>
</evidence>
<dbReference type="EC" id="2.1.1.37" evidence="1"/>
<dbReference type="GO" id="GO:0044027">
    <property type="term" value="P:negative regulation of gene expression via chromosomal CpG island methylation"/>
    <property type="evidence" value="ECO:0007669"/>
    <property type="project" value="TreeGrafter"/>
</dbReference>
<feature type="domain" description="DUF7893" evidence="7">
    <location>
        <begin position="233"/>
        <end position="327"/>
    </location>
</feature>
<dbReference type="InterPro" id="IPR029063">
    <property type="entry name" value="SAM-dependent_MTases_sf"/>
</dbReference>
<reference evidence="8 9" key="1">
    <citation type="submission" date="2022-12" db="EMBL/GenBank/DDBJ databases">
        <title>Genomic features and morphological characterization of a novel Knufia sp. strain isolated from spacecraft assembly facility.</title>
        <authorList>
            <person name="Teixeira M."/>
            <person name="Chander A.M."/>
            <person name="Stajich J.E."/>
            <person name="Venkateswaran K."/>
        </authorList>
    </citation>
    <scope>NUCLEOTIDE SEQUENCE [LARGE SCALE GENOMIC DNA]</scope>
    <source>
        <strain evidence="8 9">FJI-L2-BK-P2</strain>
    </source>
</reference>
<evidence type="ECO:0000313" key="8">
    <source>
        <dbReference type="EMBL" id="KAK5952930.1"/>
    </source>
</evidence>
<keyword evidence="4 5" id="KW-0949">S-adenosyl-L-methionine</keyword>
<protein>
    <recommendedName>
        <fullName evidence="1">DNA (cytosine-5-)-methyltransferase</fullName>
        <ecNumber evidence="1">2.1.1.37</ecNumber>
    </recommendedName>
</protein>
<dbReference type="EMBL" id="JAKLMC020000013">
    <property type="protein sequence ID" value="KAK5952930.1"/>
    <property type="molecule type" value="Genomic_DNA"/>
</dbReference>
<dbReference type="AlphaFoldDB" id="A0AAN8EFI3"/>
<evidence type="ECO:0000313" key="9">
    <source>
        <dbReference type="Proteomes" id="UP001316803"/>
    </source>
</evidence>
<feature type="region of interest" description="Disordered" evidence="6">
    <location>
        <begin position="1"/>
        <end position="95"/>
    </location>
</feature>
<evidence type="ECO:0000256" key="6">
    <source>
        <dbReference type="SAM" id="MobiDB-lite"/>
    </source>
</evidence>
<dbReference type="PRINTS" id="PR00105">
    <property type="entry name" value="C5METTRFRASE"/>
</dbReference>
<dbReference type="GO" id="GO:0003886">
    <property type="term" value="F:DNA (cytosine-5-)-methyltransferase activity"/>
    <property type="evidence" value="ECO:0007669"/>
    <property type="project" value="UniProtKB-EC"/>
</dbReference>
<dbReference type="Pfam" id="PF25423">
    <property type="entry name" value="DUF7893"/>
    <property type="match status" value="1"/>
</dbReference>
<feature type="region of interest" description="Disordered" evidence="6">
    <location>
        <begin position="874"/>
        <end position="895"/>
    </location>
</feature>
<dbReference type="PANTHER" id="PTHR10629:SF54">
    <property type="entry name" value="DNA METHYLTRANSFERASE DIM-2"/>
    <property type="match status" value="1"/>
</dbReference>
<keyword evidence="9" id="KW-1185">Reference proteome</keyword>
<dbReference type="GO" id="GO:0032259">
    <property type="term" value="P:methylation"/>
    <property type="evidence" value="ECO:0007669"/>
    <property type="project" value="UniProtKB-KW"/>
</dbReference>
<dbReference type="InterPro" id="IPR057215">
    <property type="entry name" value="DUF7893"/>
</dbReference>
<gene>
    <name evidence="8" type="ORF">OHC33_006051</name>
</gene>
<feature type="compositionally biased region" description="Polar residues" evidence="6">
    <location>
        <begin position="42"/>
        <end position="52"/>
    </location>
</feature>
<dbReference type="PANTHER" id="PTHR10629">
    <property type="entry name" value="CYTOSINE-SPECIFIC METHYLTRANSFERASE"/>
    <property type="match status" value="1"/>
</dbReference>
<feature type="compositionally biased region" description="Acidic residues" evidence="6">
    <location>
        <begin position="1084"/>
        <end position="1093"/>
    </location>
</feature>
<evidence type="ECO:0000259" key="7">
    <source>
        <dbReference type="Pfam" id="PF25423"/>
    </source>
</evidence>
<evidence type="ECO:0000256" key="5">
    <source>
        <dbReference type="PROSITE-ProRule" id="PRU01016"/>
    </source>
</evidence>
<keyword evidence="2 5" id="KW-0489">Methyltransferase</keyword>
<dbReference type="PROSITE" id="PS51679">
    <property type="entry name" value="SAM_MT_C5"/>
    <property type="match status" value="1"/>
</dbReference>
<comment type="caution">
    <text evidence="8">The sequence shown here is derived from an EMBL/GenBank/DDBJ whole genome shotgun (WGS) entry which is preliminary data.</text>
</comment>
<name>A0AAN8EFI3_9EURO</name>
<dbReference type="PROSITE" id="PS00094">
    <property type="entry name" value="C5_MTASE_1"/>
    <property type="match status" value="1"/>
</dbReference>
<feature type="compositionally biased region" description="Basic and acidic residues" evidence="6">
    <location>
        <begin position="83"/>
        <end position="95"/>
    </location>
</feature>
<feature type="region of interest" description="Disordered" evidence="6">
    <location>
        <begin position="1117"/>
        <end position="1176"/>
    </location>
</feature>
<feature type="compositionally biased region" description="Basic and acidic residues" evidence="6">
    <location>
        <begin position="982"/>
        <end position="1012"/>
    </location>
</feature>
<dbReference type="SUPFAM" id="SSF53335">
    <property type="entry name" value="S-adenosyl-L-methionine-dependent methyltransferases"/>
    <property type="match status" value="1"/>
</dbReference>
<sequence length="1176" mass="132310">MPPDLPELSDLSDEEFDFSDLLQFEPSSSKRNKSIGIRQRSTRATPSASESDASNDDLDSSEPPTPRRSNRSSPASSRTRTLRSKDERRFPDTDSHNAEARFLKQCFPRHESKEAKSNWVKVDLSDFCVYEKSTLSSEIRSLRDVSLHVHTNSATYYFDGKLTHENGSSQNISSVDVTSLQIDSLGGLDEDDQPIHTTCTDAIYLQTKNARKFNCFYRLQKPNAVYTPHYESFTWLALFLKYIIDYLERASASNKNVCLDDFQINFFETIQRWHSGSAEFQSWHDRCNCITDFRRHLACAQNLEFIAGRADDIKDDELVVHRLWEDLGRPLDPAPKPDSDIAEQVLVTPHAAHCFLPSYPAWGETGYDLLQIAELGDEAARWQAERRSNIGIGNKPAFSAAHHFENHGGISYSVASLLLEGAERKRPSDFRLSGQEILGKAIIVRKHGDGCTSRPCFTCPMRFAVVLQHDKTGSLRVRWLDLPANSICSGLRSTSHGNKRRPFYPIGNELFFTDECSCDPIYLRDVLSCHRISVNGDHAESGDELFVHRQYTGAESAIHIPTSDKLDDCPRHDQHYKLGSQSYVHTESSYRKVKLMSLFSGCGLMDNGLERGSDGLFETVFGAEYDAQPFLSLKANHSGRNGHRHNHHGHHKDCPLHNQDVNKLFKKFCAEGNMLDIDFFAAGCPCQGWSRLNRNWEGEKSQRNCALLAHTLSWIEVFLPRMVLIENVMGMDDPKPSGAGQAASFLASLGYQAKLTAVNAKDFGGATSRDRLFIVATVPGISLPRIPDATHGDWMEASPIPTTSSVTSDLNTVDNSTSLNIRYPDHTPVRMLEAEERGIVAKIPRRVSPDRKMASLADAVPLLTKAEAQWLRSPRKSKKVKKDTAPGAYRRVHPNRPKGTILTKVALTDGQADGFIHWIEDRAVTLEELRRWQGVPDDYILIGDKISQIKQIGNSVPWATSTLWGRLLAQSWRESKYGGGKIEQKSEDDGTKLEKQSKVEDLSDSEHEDMNAVEKQSWHRSMSMRALRQSLPPNASGDREDNGQTNTKVESDDAELPELDDVFTPISKRRNTITPPSRKRNADTLDDDDDDSDIVTPTKRRRQFVKKTAISERLSVTPGGSVHLTRETKSSITEELFEKPRPRSKKEDKVNVPKRTDKHGYYLSGHSTEDAIVLDD</sequence>
<dbReference type="GO" id="GO:0005634">
    <property type="term" value="C:nucleus"/>
    <property type="evidence" value="ECO:0007669"/>
    <property type="project" value="TreeGrafter"/>
</dbReference>
<evidence type="ECO:0000256" key="3">
    <source>
        <dbReference type="ARBA" id="ARBA00022679"/>
    </source>
</evidence>
<dbReference type="Gene3D" id="3.40.50.150">
    <property type="entry name" value="Vaccinia Virus protein VP39"/>
    <property type="match status" value="1"/>
</dbReference>